<accession>A0A975J1S7</accession>
<name>A0A975J1S7_9BACT</name>
<reference evidence="2" key="1">
    <citation type="submission" date="2021-04" db="EMBL/GenBank/DDBJ databases">
        <title>Luteolibacter sp. 32A isolated from the skin of an Anderson's salamander (Ambystoma andersonii).</title>
        <authorList>
            <person name="Spergser J."/>
            <person name="Busse H.-J."/>
        </authorList>
    </citation>
    <scope>NUCLEOTIDE SEQUENCE</scope>
    <source>
        <strain evidence="2">32A</strain>
    </source>
</reference>
<dbReference type="KEGG" id="lamb:KBB96_06070"/>
<sequence>MKSFLPVWLAALPMIVGVAMAQQPGEPKALTDLRSVYEAQSKAIMDKYRAALAELEKSQVRQSKTLEVLATRKEINAAGTDTSRGSSSPDLSLSPLAGKKFANRTQGTSIIELHADGTWIEHWSNHSDQHGKWSFRADNPRIIHVDKEGGGGINYRIGDDNRFFYRMGDGFLYMPEP</sequence>
<keyword evidence="1" id="KW-0732">Signal</keyword>
<keyword evidence="3" id="KW-1185">Reference proteome</keyword>
<organism evidence="2 3">
    <name type="scientific">Luteolibacter ambystomatis</name>
    <dbReference type="NCBI Taxonomy" id="2824561"/>
    <lineage>
        <taxon>Bacteria</taxon>
        <taxon>Pseudomonadati</taxon>
        <taxon>Verrucomicrobiota</taxon>
        <taxon>Verrucomicrobiia</taxon>
        <taxon>Verrucomicrobiales</taxon>
        <taxon>Verrucomicrobiaceae</taxon>
        <taxon>Luteolibacter</taxon>
    </lineage>
</organism>
<dbReference type="AlphaFoldDB" id="A0A975J1S7"/>
<protein>
    <submittedName>
        <fullName evidence="2">Uncharacterized protein</fullName>
    </submittedName>
</protein>
<dbReference type="EMBL" id="CP073100">
    <property type="protein sequence ID" value="QUE52456.1"/>
    <property type="molecule type" value="Genomic_DNA"/>
</dbReference>
<evidence type="ECO:0000313" key="2">
    <source>
        <dbReference type="EMBL" id="QUE52456.1"/>
    </source>
</evidence>
<dbReference type="RefSeq" id="WP_211633505.1">
    <property type="nucleotide sequence ID" value="NZ_CP073100.1"/>
</dbReference>
<dbReference type="Proteomes" id="UP000676169">
    <property type="component" value="Chromosome"/>
</dbReference>
<gene>
    <name evidence="2" type="ORF">KBB96_06070</name>
</gene>
<feature type="signal peptide" evidence="1">
    <location>
        <begin position="1"/>
        <end position="21"/>
    </location>
</feature>
<proteinExistence type="predicted"/>
<evidence type="ECO:0000256" key="1">
    <source>
        <dbReference type="SAM" id="SignalP"/>
    </source>
</evidence>
<feature type="chain" id="PRO_5037813145" evidence="1">
    <location>
        <begin position="22"/>
        <end position="177"/>
    </location>
</feature>
<evidence type="ECO:0000313" key="3">
    <source>
        <dbReference type="Proteomes" id="UP000676169"/>
    </source>
</evidence>